<proteinExistence type="predicted"/>
<keyword evidence="1" id="KW-0614">Plasmid</keyword>
<dbReference type="EMBL" id="CP017105">
    <property type="protein sequence ID" value="APO71551.1"/>
    <property type="molecule type" value="Genomic_DNA"/>
</dbReference>
<name>A0A1L5NUK2_9HYPH</name>
<accession>A0A1L5NUK2</accession>
<protein>
    <submittedName>
        <fullName evidence="1">Uncharacterized protein</fullName>
    </submittedName>
</protein>
<dbReference type="AlphaFoldDB" id="A0A1L5NUK2"/>
<dbReference type="Proteomes" id="UP000184749">
    <property type="component" value="Plasmid pRgalIE4872d"/>
</dbReference>
<reference evidence="1 2" key="1">
    <citation type="submission" date="2016-09" db="EMBL/GenBank/DDBJ databases">
        <title>The complete genome sequences of Rhizobium gallicum, symbiovars gallicum and phaseoli, symbionts associated to common bean (Phaseolus vulgaris).</title>
        <authorList>
            <person name="Bustos P."/>
            <person name="Santamaria R.I."/>
            <person name="Perez-Carrascal O.M."/>
            <person name="Juarez S."/>
            <person name="Lozano L."/>
            <person name="Martinez-Flores I."/>
            <person name="Martinez-Romero E."/>
            <person name="Cevallos M."/>
            <person name="Romero D."/>
            <person name="Davila G."/>
            <person name="Gonzalez V."/>
        </authorList>
    </citation>
    <scope>NUCLEOTIDE SEQUENCE [LARGE SCALE GENOMIC DNA]</scope>
    <source>
        <strain evidence="1 2">IE4872</strain>
        <plasmid evidence="2">prgalie4872d</plasmid>
    </source>
</reference>
<sequence>MGDWRRPGQMVDLYGVRMPEMTAARFWRNSVDYLDFSKTPFLFPISQTSRIRTLA</sequence>
<geneLocation type="plasmid" evidence="2">
    <name>prgalie4872d</name>
</geneLocation>
<evidence type="ECO:0000313" key="2">
    <source>
        <dbReference type="Proteomes" id="UP000184749"/>
    </source>
</evidence>
<organism evidence="1 2">
    <name type="scientific">Rhizobium gallicum</name>
    <dbReference type="NCBI Taxonomy" id="56730"/>
    <lineage>
        <taxon>Bacteria</taxon>
        <taxon>Pseudomonadati</taxon>
        <taxon>Pseudomonadota</taxon>
        <taxon>Alphaproteobacteria</taxon>
        <taxon>Hyphomicrobiales</taxon>
        <taxon>Rhizobiaceae</taxon>
        <taxon>Rhizobium/Agrobacterium group</taxon>
        <taxon>Rhizobium</taxon>
    </lineage>
</organism>
<evidence type="ECO:0000313" key="1">
    <source>
        <dbReference type="EMBL" id="APO71551.1"/>
    </source>
</evidence>
<gene>
    <name evidence="1" type="ORF">IE4872_PD01024</name>
</gene>